<dbReference type="EMBL" id="QKOE01000160">
    <property type="protein sequence ID" value="PZA14134.1"/>
    <property type="molecule type" value="Genomic_DNA"/>
</dbReference>
<reference evidence="1 2" key="1">
    <citation type="submission" date="2018-06" db="EMBL/GenBank/DDBJ databases">
        <title>Azoarcus communis strain SWub3 genome.</title>
        <authorList>
            <person name="Zorraquino Salvo V."/>
            <person name="Toubiana D."/>
            <person name="Blumwald E."/>
        </authorList>
    </citation>
    <scope>NUCLEOTIDE SEQUENCE [LARGE SCALE GENOMIC DNA]</scope>
    <source>
        <strain evidence="1 2">SWub3</strain>
    </source>
</reference>
<gene>
    <name evidence="1" type="ORF">DNK49_23540</name>
</gene>
<organism evidence="1 2">
    <name type="scientific">Parazoarcus communis SWub3 = DSM 12120</name>
    <dbReference type="NCBI Taxonomy" id="1121029"/>
    <lineage>
        <taxon>Bacteria</taxon>
        <taxon>Pseudomonadati</taxon>
        <taxon>Pseudomonadota</taxon>
        <taxon>Betaproteobacteria</taxon>
        <taxon>Rhodocyclales</taxon>
        <taxon>Zoogloeaceae</taxon>
        <taxon>Parazoarcus</taxon>
    </lineage>
</organism>
<feature type="non-terminal residue" evidence="1">
    <location>
        <position position="58"/>
    </location>
</feature>
<evidence type="ECO:0008006" key="3">
    <source>
        <dbReference type="Google" id="ProtNLM"/>
    </source>
</evidence>
<evidence type="ECO:0000313" key="2">
    <source>
        <dbReference type="Proteomes" id="UP000248259"/>
    </source>
</evidence>
<keyword evidence="2" id="KW-1185">Reference proteome</keyword>
<protein>
    <recommendedName>
        <fullName evidence="3">RHS repeat protein</fullName>
    </recommendedName>
</protein>
<name>A0A323UNP1_9RHOO</name>
<dbReference type="NCBIfam" id="TIGR01643">
    <property type="entry name" value="YD_repeat_2x"/>
    <property type="match status" value="2"/>
</dbReference>
<sequence>MQYGSEKSKGSESFEAAAYTDPLGATTAYTYDGAGRPLSRRDGAGRTLAYDYDGAGRL</sequence>
<dbReference type="Pfam" id="PF05593">
    <property type="entry name" value="RHS_repeat"/>
    <property type="match status" value="1"/>
</dbReference>
<evidence type="ECO:0000313" key="1">
    <source>
        <dbReference type="EMBL" id="PZA14134.1"/>
    </source>
</evidence>
<dbReference type="InterPro" id="IPR031325">
    <property type="entry name" value="RHS_repeat"/>
</dbReference>
<dbReference type="InterPro" id="IPR006530">
    <property type="entry name" value="YD"/>
</dbReference>
<dbReference type="Proteomes" id="UP000248259">
    <property type="component" value="Unassembled WGS sequence"/>
</dbReference>
<dbReference type="Gene3D" id="2.180.10.10">
    <property type="entry name" value="RHS repeat-associated core"/>
    <property type="match status" value="1"/>
</dbReference>
<comment type="caution">
    <text evidence="1">The sequence shown here is derived from an EMBL/GenBank/DDBJ whole genome shotgun (WGS) entry which is preliminary data.</text>
</comment>
<proteinExistence type="predicted"/>
<dbReference type="AlphaFoldDB" id="A0A323UNP1"/>
<accession>A0A323UNP1</accession>